<evidence type="ECO:0000313" key="4">
    <source>
        <dbReference type="Proteomes" id="UP001500212"/>
    </source>
</evidence>
<dbReference type="InterPro" id="IPR001789">
    <property type="entry name" value="Sig_transdc_resp-reg_receiver"/>
</dbReference>
<dbReference type="InterPro" id="IPR011006">
    <property type="entry name" value="CheY-like_superfamily"/>
</dbReference>
<dbReference type="PANTHER" id="PTHR44520:SF2">
    <property type="entry name" value="RESPONSE REGULATOR RCP1"/>
    <property type="match status" value="1"/>
</dbReference>
<dbReference type="PANTHER" id="PTHR44520">
    <property type="entry name" value="RESPONSE REGULATOR RCP1-RELATED"/>
    <property type="match status" value="1"/>
</dbReference>
<dbReference type="CDD" id="cd17557">
    <property type="entry name" value="REC_Rcp-like"/>
    <property type="match status" value="1"/>
</dbReference>
<evidence type="ECO:0000259" key="2">
    <source>
        <dbReference type="PROSITE" id="PS50110"/>
    </source>
</evidence>
<dbReference type="EMBL" id="BAABHJ010000003">
    <property type="protein sequence ID" value="GAA4604122.1"/>
    <property type="molecule type" value="Genomic_DNA"/>
</dbReference>
<feature type="domain" description="Response regulatory" evidence="2">
    <location>
        <begin position="9"/>
        <end position="136"/>
    </location>
</feature>
<dbReference type="SUPFAM" id="SSF52172">
    <property type="entry name" value="CheY-like"/>
    <property type="match status" value="1"/>
</dbReference>
<dbReference type="InterPro" id="IPR052893">
    <property type="entry name" value="TCS_response_regulator"/>
</dbReference>
<dbReference type="Pfam" id="PF00072">
    <property type="entry name" value="Response_reg"/>
    <property type="match status" value="1"/>
</dbReference>
<organism evidence="3 4">
    <name type="scientific">Actinoallomurus liliacearum</name>
    <dbReference type="NCBI Taxonomy" id="1080073"/>
    <lineage>
        <taxon>Bacteria</taxon>
        <taxon>Bacillati</taxon>
        <taxon>Actinomycetota</taxon>
        <taxon>Actinomycetes</taxon>
        <taxon>Streptosporangiales</taxon>
        <taxon>Thermomonosporaceae</taxon>
        <taxon>Actinoallomurus</taxon>
    </lineage>
</organism>
<dbReference type="Proteomes" id="UP001500212">
    <property type="component" value="Unassembled WGS sequence"/>
</dbReference>
<gene>
    <name evidence="3" type="ORF">GCM10023195_13980</name>
</gene>
<evidence type="ECO:0000256" key="1">
    <source>
        <dbReference type="PROSITE-ProRule" id="PRU00169"/>
    </source>
</evidence>
<sequence length="152" mass="16739">MTTPSEPLSVLVVEDDPGDQMLIQEAFADPDGDPAPRLFIVEDGQEALDFLHRRGAHTDACRPDLVLLDLNLPKCNGRAVLEQIKSDADLRSIPVVVFTTSANTDDVTGTYLRHANAYVTKPVDFDDFTSAVQRINTFFTRTARLPRPSAVV</sequence>
<keyword evidence="4" id="KW-1185">Reference proteome</keyword>
<reference evidence="4" key="1">
    <citation type="journal article" date="2019" name="Int. J. Syst. Evol. Microbiol.">
        <title>The Global Catalogue of Microorganisms (GCM) 10K type strain sequencing project: providing services to taxonomists for standard genome sequencing and annotation.</title>
        <authorList>
            <consortium name="The Broad Institute Genomics Platform"/>
            <consortium name="The Broad Institute Genome Sequencing Center for Infectious Disease"/>
            <person name="Wu L."/>
            <person name="Ma J."/>
        </authorList>
    </citation>
    <scope>NUCLEOTIDE SEQUENCE [LARGE SCALE GENOMIC DNA]</scope>
    <source>
        <strain evidence="4">JCM 17938</strain>
    </source>
</reference>
<feature type="modified residue" description="4-aspartylphosphate" evidence="1">
    <location>
        <position position="69"/>
    </location>
</feature>
<comment type="caution">
    <text evidence="3">The sequence shown here is derived from an EMBL/GenBank/DDBJ whole genome shotgun (WGS) entry which is preliminary data.</text>
</comment>
<accession>A0ABP8TC64</accession>
<evidence type="ECO:0000313" key="3">
    <source>
        <dbReference type="EMBL" id="GAA4604122.1"/>
    </source>
</evidence>
<keyword evidence="1" id="KW-0597">Phosphoprotein</keyword>
<dbReference type="Gene3D" id="3.40.50.2300">
    <property type="match status" value="1"/>
</dbReference>
<dbReference type="RefSeq" id="WP_345350111.1">
    <property type="nucleotide sequence ID" value="NZ_BAABHJ010000003.1"/>
</dbReference>
<protein>
    <submittedName>
        <fullName evidence="3">Response regulator</fullName>
    </submittedName>
</protein>
<dbReference type="SMART" id="SM00448">
    <property type="entry name" value="REC"/>
    <property type="match status" value="1"/>
</dbReference>
<dbReference type="PROSITE" id="PS50110">
    <property type="entry name" value="RESPONSE_REGULATORY"/>
    <property type="match status" value="1"/>
</dbReference>
<name>A0ABP8TC64_9ACTN</name>
<proteinExistence type="predicted"/>